<name>A0A4Z1F4Y0_9HELO</name>
<protein>
    <submittedName>
        <fullName evidence="1">Uncharacterized protein</fullName>
    </submittedName>
</protein>
<dbReference type="EMBL" id="PQXH01000004">
    <property type="protein sequence ID" value="TGO19505.1"/>
    <property type="molecule type" value="Genomic_DNA"/>
</dbReference>
<proteinExistence type="predicted"/>
<gene>
    <name evidence="1" type="ORF">BTUL_0004g00830</name>
</gene>
<accession>A0A4Z1F4Y0</accession>
<comment type="caution">
    <text evidence="1">The sequence shown here is derived from an EMBL/GenBank/DDBJ whole genome shotgun (WGS) entry which is preliminary data.</text>
</comment>
<dbReference type="AlphaFoldDB" id="A0A4Z1F4Y0"/>
<organism evidence="1 2">
    <name type="scientific">Botrytis tulipae</name>
    <dbReference type="NCBI Taxonomy" id="87230"/>
    <lineage>
        <taxon>Eukaryota</taxon>
        <taxon>Fungi</taxon>
        <taxon>Dikarya</taxon>
        <taxon>Ascomycota</taxon>
        <taxon>Pezizomycotina</taxon>
        <taxon>Leotiomycetes</taxon>
        <taxon>Helotiales</taxon>
        <taxon>Sclerotiniaceae</taxon>
        <taxon>Botrytis</taxon>
    </lineage>
</organism>
<evidence type="ECO:0000313" key="1">
    <source>
        <dbReference type="EMBL" id="TGO19505.1"/>
    </source>
</evidence>
<dbReference type="Proteomes" id="UP000297777">
    <property type="component" value="Unassembled WGS sequence"/>
</dbReference>
<evidence type="ECO:0000313" key="2">
    <source>
        <dbReference type="Proteomes" id="UP000297777"/>
    </source>
</evidence>
<sequence>MTAMPRKIPSAAPTIVGVELADYDVVLADTGVAAEAAAEIMSELPGFANIVPNPCTKVHFP</sequence>
<reference evidence="1 2" key="1">
    <citation type="submission" date="2017-12" db="EMBL/GenBank/DDBJ databases">
        <title>Comparative genomics of Botrytis spp.</title>
        <authorList>
            <person name="Valero-Jimenez C.A."/>
            <person name="Tapia P."/>
            <person name="Veloso J."/>
            <person name="Silva-Moreno E."/>
            <person name="Staats M."/>
            <person name="Valdes J.H."/>
            <person name="Van Kan J.A.L."/>
        </authorList>
    </citation>
    <scope>NUCLEOTIDE SEQUENCE [LARGE SCALE GENOMIC DNA]</scope>
    <source>
        <strain evidence="1 2">Bt9001</strain>
    </source>
</reference>
<keyword evidence="2" id="KW-1185">Reference proteome</keyword>